<evidence type="ECO:0000256" key="1">
    <source>
        <dbReference type="SAM" id="Phobius"/>
    </source>
</evidence>
<reference evidence="2 3" key="1">
    <citation type="submission" date="2020-07" db="EMBL/GenBank/DDBJ databases">
        <title>Facklamia lactis sp. nov., isolated from raw milk.</title>
        <authorList>
            <person name="Doll E.V."/>
            <person name="Huptas C."/>
            <person name="Staib L."/>
            <person name="Wenning M."/>
            <person name="Scherer S."/>
        </authorList>
    </citation>
    <scope>NUCLEOTIDE SEQUENCE [LARGE SCALE GENOMIC DNA]</scope>
    <source>
        <strain evidence="2 3">DSM 111018</strain>
    </source>
</reference>
<feature type="transmembrane region" description="Helical" evidence="1">
    <location>
        <begin position="155"/>
        <end position="181"/>
    </location>
</feature>
<dbReference type="InterPro" id="IPR012651">
    <property type="entry name" value="Thia_Transptr_ThiT"/>
</dbReference>
<feature type="transmembrane region" description="Helical" evidence="1">
    <location>
        <begin position="36"/>
        <end position="53"/>
    </location>
</feature>
<protein>
    <submittedName>
        <fullName evidence="2">Energy-coupled thiamine transporter ThiT</fullName>
    </submittedName>
</protein>
<dbReference type="RefSeq" id="WP_197113944.1">
    <property type="nucleotide sequence ID" value="NZ_JACBXQ010000001.1"/>
</dbReference>
<evidence type="ECO:0000313" key="2">
    <source>
        <dbReference type="EMBL" id="MBG9985530.1"/>
    </source>
</evidence>
<proteinExistence type="predicted"/>
<gene>
    <name evidence="2" type="ORF">HZY91_01315</name>
</gene>
<name>A0ABS0LPV4_9LACT</name>
<accession>A0ABS0LPV4</accession>
<dbReference type="Gene3D" id="1.10.1760.20">
    <property type="match status" value="1"/>
</dbReference>
<keyword evidence="1" id="KW-1133">Transmembrane helix</keyword>
<feature type="transmembrane region" description="Helical" evidence="1">
    <location>
        <begin position="58"/>
        <end position="75"/>
    </location>
</feature>
<keyword evidence="1" id="KW-0472">Membrane</keyword>
<keyword evidence="3" id="KW-1185">Reference proteome</keyword>
<keyword evidence="1" id="KW-0812">Transmembrane</keyword>
<dbReference type="Pfam" id="PF09515">
    <property type="entry name" value="Thia_YuaJ"/>
    <property type="match status" value="1"/>
</dbReference>
<dbReference type="Proteomes" id="UP000721415">
    <property type="component" value="Unassembled WGS sequence"/>
</dbReference>
<sequence length="199" mass="22182">MNKRLWRLMLDLALALILCFGGHLLTNYAINSMGGIIPHIGLVALVWFALRYGWASGVLAGALAGIIIGVFDYGIRDWWDVVLLSIIPHLSVGLAGLFAKYTQKTLNNHRYSSTYLNIVTASLMTSLSFYLLRYLAIPLALGNKSELPVNELNFWLSWITTSALCAVLLIIAGRMNHAFLIPKRTRFLSRKETSSLLND</sequence>
<feature type="transmembrane region" description="Helical" evidence="1">
    <location>
        <begin position="114"/>
        <end position="135"/>
    </location>
</feature>
<evidence type="ECO:0000313" key="3">
    <source>
        <dbReference type="Proteomes" id="UP000721415"/>
    </source>
</evidence>
<feature type="transmembrane region" description="Helical" evidence="1">
    <location>
        <begin position="12"/>
        <end position="30"/>
    </location>
</feature>
<dbReference type="EMBL" id="JACBXQ010000001">
    <property type="protein sequence ID" value="MBG9985530.1"/>
    <property type="molecule type" value="Genomic_DNA"/>
</dbReference>
<organism evidence="2 3">
    <name type="scientific">Facklamia lactis</name>
    <dbReference type="NCBI Taxonomy" id="2749967"/>
    <lineage>
        <taxon>Bacteria</taxon>
        <taxon>Bacillati</taxon>
        <taxon>Bacillota</taxon>
        <taxon>Bacilli</taxon>
        <taxon>Lactobacillales</taxon>
        <taxon>Aerococcaceae</taxon>
        <taxon>Facklamia</taxon>
    </lineage>
</organism>
<comment type="caution">
    <text evidence="2">The sequence shown here is derived from an EMBL/GenBank/DDBJ whole genome shotgun (WGS) entry which is preliminary data.</text>
</comment>
<feature type="transmembrane region" description="Helical" evidence="1">
    <location>
        <begin position="81"/>
        <end position="102"/>
    </location>
</feature>